<evidence type="ECO:0000313" key="1">
    <source>
        <dbReference type="EMBL" id="VDD85788.1"/>
    </source>
</evidence>
<accession>A0A0N4UUY2</accession>
<evidence type="ECO:0000313" key="2">
    <source>
        <dbReference type="Proteomes" id="UP000274131"/>
    </source>
</evidence>
<dbReference type="AlphaFoldDB" id="A0A0N4UUY2"/>
<gene>
    <name evidence="1" type="ORF">EVEC_LOCUS931</name>
</gene>
<sequence>MRNIFAQKSRVLSSNQWKSQEAENCPSVECSFNDKTLCNYAENPLDEDVDLALGLPVGTVILGWSVSKDKIGNSLTGITQDAGQDGYFAYAGETTNSRAVFLLSSAHAFTVLEEVALKFKYHLSGKHGRLRVCLDTARMCPFELSGANVELPRRIWKDAKIAIPKGTHLVS</sequence>
<reference evidence="3" key="1">
    <citation type="submission" date="2017-02" db="UniProtKB">
        <authorList>
            <consortium name="WormBaseParasite"/>
        </authorList>
    </citation>
    <scope>IDENTIFICATION</scope>
</reference>
<proteinExistence type="predicted"/>
<dbReference type="WBParaSite" id="EVEC_0000122301-mRNA-1">
    <property type="protein sequence ID" value="EVEC_0000122301-mRNA-1"/>
    <property type="gene ID" value="EVEC_0000122301"/>
</dbReference>
<dbReference type="Proteomes" id="UP000274131">
    <property type="component" value="Unassembled WGS sequence"/>
</dbReference>
<dbReference type="EMBL" id="UXUI01007150">
    <property type="protein sequence ID" value="VDD85788.1"/>
    <property type="molecule type" value="Genomic_DNA"/>
</dbReference>
<evidence type="ECO:0000313" key="3">
    <source>
        <dbReference type="WBParaSite" id="EVEC_0000122301-mRNA-1"/>
    </source>
</evidence>
<reference evidence="1 2" key="2">
    <citation type="submission" date="2018-10" db="EMBL/GenBank/DDBJ databases">
        <authorList>
            <consortium name="Pathogen Informatics"/>
        </authorList>
    </citation>
    <scope>NUCLEOTIDE SEQUENCE [LARGE SCALE GENOMIC DNA]</scope>
</reference>
<keyword evidence="2" id="KW-1185">Reference proteome</keyword>
<protein>
    <submittedName>
        <fullName evidence="3">DOMON domain-containing protein</fullName>
    </submittedName>
</protein>
<organism evidence="3">
    <name type="scientific">Enterobius vermicularis</name>
    <name type="common">Human pinworm</name>
    <dbReference type="NCBI Taxonomy" id="51028"/>
    <lineage>
        <taxon>Eukaryota</taxon>
        <taxon>Metazoa</taxon>
        <taxon>Ecdysozoa</taxon>
        <taxon>Nematoda</taxon>
        <taxon>Chromadorea</taxon>
        <taxon>Rhabditida</taxon>
        <taxon>Spirurina</taxon>
        <taxon>Oxyuridomorpha</taxon>
        <taxon>Oxyuroidea</taxon>
        <taxon>Oxyuridae</taxon>
        <taxon>Enterobius</taxon>
    </lineage>
</organism>
<dbReference type="OrthoDB" id="5914193at2759"/>
<dbReference type="Gene3D" id="2.60.120.200">
    <property type="match status" value="1"/>
</dbReference>
<name>A0A0N4UUY2_ENTVE</name>